<evidence type="ECO:0000313" key="1">
    <source>
        <dbReference type="EMBL" id="EDW50393.1"/>
    </source>
</evidence>
<reference evidence="1 2" key="1">
    <citation type="journal article" date="2007" name="Nature">
        <title>Evolution of genes and genomes on the Drosophila phylogeny.</title>
        <authorList>
            <consortium name="Drosophila 12 Genomes Consortium"/>
            <person name="Clark A.G."/>
            <person name="Eisen M.B."/>
            <person name="Smith D.R."/>
            <person name="Bergman C.M."/>
            <person name="Oliver B."/>
            <person name="Markow T.A."/>
            <person name="Kaufman T.C."/>
            <person name="Kellis M."/>
            <person name="Gelbart W."/>
            <person name="Iyer V.N."/>
            <person name="Pollard D.A."/>
            <person name="Sackton T.B."/>
            <person name="Larracuente A.M."/>
            <person name="Singh N.D."/>
            <person name="Abad J.P."/>
            <person name="Abt D.N."/>
            <person name="Adryan B."/>
            <person name="Aguade M."/>
            <person name="Akashi H."/>
            <person name="Anderson W.W."/>
            <person name="Aquadro C.F."/>
            <person name="Ardell D.H."/>
            <person name="Arguello R."/>
            <person name="Artieri C.G."/>
            <person name="Barbash D.A."/>
            <person name="Barker D."/>
            <person name="Barsanti P."/>
            <person name="Batterham P."/>
            <person name="Batzoglou S."/>
            <person name="Begun D."/>
            <person name="Bhutkar A."/>
            <person name="Blanco E."/>
            <person name="Bosak S.A."/>
            <person name="Bradley R.K."/>
            <person name="Brand A.D."/>
            <person name="Brent M.R."/>
            <person name="Brooks A.N."/>
            <person name="Brown R.H."/>
            <person name="Butlin R.K."/>
            <person name="Caggese C."/>
            <person name="Calvi B.R."/>
            <person name="Bernardo de Carvalho A."/>
            <person name="Caspi A."/>
            <person name="Castrezana S."/>
            <person name="Celniker S.E."/>
            <person name="Chang J.L."/>
            <person name="Chapple C."/>
            <person name="Chatterji S."/>
            <person name="Chinwalla A."/>
            <person name="Civetta A."/>
            <person name="Clifton S.W."/>
            <person name="Comeron J.M."/>
            <person name="Costello J.C."/>
            <person name="Coyne J.A."/>
            <person name="Daub J."/>
            <person name="David R.G."/>
            <person name="Delcher A.L."/>
            <person name="Delehaunty K."/>
            <person name="Do C.B."/>
            <person name="Ebling H."/>
            <person name="Edwards K."/>
            <person name="Eickbush T."/>
            <person name="Evans J.D."/>
            <person name="Filipski A."/>
            <person name="Findeiss S."/>
            <person name="Freyhult E."/>
            <person name="Fulton L."/>
            <person name="Fulton R."/>
            <person name="Garcia A.C."/>
            <person name="Gardiner A."/>
            <person name="Garfield D.A."/>
            <person name="Garvin B.E."/>
            <person name="Gibson G."/>
            <person name="Gilbert D."/>
            <person name="Gnerre S."/>
            <person name="Godfrey J."/>
            <person name="Good R."/>
            <person name="Gotea V."/>
            <person name="Gravely B."/>
            <person name="Greenberg A.J."/>
            <person name="Griffiths-Jones S."/>
            <person name="Gross S."/>
            <person name="Guigo R."/>
            <person name="Gustafson E.A."/>
            <person name="Haerty W."/>
            <person name="Hahn M.W."/>
            <person name="Halligan D.L."/>
            <person name="Halpern A.L."/>
            <person name="Halter G.M."/>
            <person name="Han M.V."/>
            <person name="Heger A."/>
            <person name="Hillier L."/>
            <person name="Hinrichs A.S."/>
            <person name="Holmes I."/>
            <person name="Hoskins R.A."/>
            <person name="Hubisz M.J."/>
            <person name="Hultmark D."/>
            <person name="Huntley M.A."/>
            <person name="Jaffe D.B."/>
            <person name="Jagadeeshan S."/>
            <person name="Jeck W.R."/>
            <person name="Johnson J."/>
            <person name="Jones C.D."/>
            <person name="Jordan W.C."/>
            <person name="Karpen G.H."/>
            <person name="Kataoka E."/>
            <person name="Keightley P.D."/>
            <person name="Kheradpour P."/>
            <person name="Kirkness E.F."/>
            <person name="Koerich L.B."/>
            <person name="Kristiansen K."/>
            <person name="Kudrna D."/>
            <person name="Kulathinal R.J."/>
            <person name="Kumar S."/>
            <person name="Kwok R."/>
            <person name="Lander E."/>
            <person name="Langley C.H."/>
            <person name="Lapoint R."/>
            <person name="Lazzaro B.P."/>
            <person name="Lee S.J."/>
            <person name="Levesque L."/>
            <person name="Li R."/>
            <person name="Lin C.F."/>
            <person name="Lin M.F."/>
            <person name="Lindblad-Toh K."/>
            <person name="Llopart A."/>
            <person name="Long M."/>
            <person name="Low L."/>
            <person name="Lozovsky E."/>
            <person name="Lu J."/>
            <person name="Luo M."/>
            <person name="Machado C.A."/>
            <person name="Makalowski W."/>
            <person name="Marzo M."/>
            <person name="Matsuda M."/>
            <person name="Matzkin L."/>
            <person name="McAllister B."/>
            <person name="McBride C.S."/>
            <person name="McKernan B."/>
            <person name="McKernan K."/>
            <person name="Mendez-Lago M."/>
            <person name="Minx P."/>
            <person name="Mollenhauer M.U."/>
            <person name="Montooth K."/>
            <person name="Mount S.M."/>
            <person name="Mu X."/>
            <person name="Myers E."/>
            <person name="Negre B."/>
            <person name="Newfeld S."/>
            <person name="Nielsen R."/>
            <person name="Noor M.A."/>
            <person name="O'Grady P."/>
            <person name="Pachter L."/>
            <person name="Papaceit M."/>
            <person name="Parisi M.J."/>
            <person name="Parisi M."/>
            <person name="Parts L."/>
            <person name="Pedersen J.S."/>
            <person name="Pesole G."/>
            <person name="Phillippy A.M."/>
            <person name="Ponting C.P."/>
            <person name="Pop M."/>
            <person name="Porcelli D."/>
            <person name="Powell J.R."/>
            <person name="Prohaska S."/>
            <person name="Pruitt K."/>
            <person name="Puig M."/>
            <person name="Quesneville H."/>
            <person name="Ram K.R."/>
            <person name="Rand D."/>
            <person name="Rasmussen M.D."/>
            <person name="Reed L.K."/>
            <person name="Reenan R."/>
            <person name="Reily A."/>
            <person name="Remington K.A."/>
            <person name="Rieger T.T."/>
            <person name="Ritchie M.G."/>
            <person name="Robin C."/>
            <person name="Rogers Y.H."/>
            <person name="Rohde C."/>
            <person name="Rozas J."/>
            <person name="Rubenfield M.J."/>
            <person name="Ruiz A."/>
            <person name="Russo S."/>
            <person name="Salzberg S.L."/>
            <person name="Sanchez-Gracia A."/>
            <person name="Saranga D.J."/>
            <person name="Sato H."/>
            <person name="Schaeffer S.W."/>
            <person name="Schatz M.C."/>
            <person name="Schlenke T."/>
            <person name="Schwartz R."/>
            <person name="Segarra C."/>
            <person name="Singh R.S."/>
            <person name="Sirot L."/>
            <person name="Sirota M."/>
            <person name="Sisneros N.B."/>
            <person name="Smith C.D."/>
            <person name="Smith T.F."/>
            <person name="Spieth J."/>
            <person name="Stage D.E."/>
            <person name="Stark A."/>
            <person name="Stephan W."/>
            <person name="Strausberg R.L."/>
            <person name="Strempel S."/>
            <person name="Sturgill D."/>
            <person name="Sutton G."/>
            <person name="Sutton G.G."/>
            <person name="Tao W."/>
            <person name="Teichmann S."/>
            <person name="Tobari Y.N."/>
            <person name="Tomimura Y."/>
            <person name="Tsolas J.M."/>
            <person name="Valente V.L."/>
            <person name="Venter E."/>
            <person name="Venter J.C."/>
            <person name="Vicario S."/>
            <person name="Vieira F.G."/>
            <person name="Vilella A.J."/>
            <person name="Villasante A."/>
            <person name="Walenz B."/>
            <person name="Wang J."/>
            <person name="Wasserman M."/>
            <person name="Watts T."/>
            <person name="Wilson D."/>
            <person name="Wilson R.K."/>
            <person name="Wing R.A."/>
            <person name="Wolfner M.F."/>
            <person name="Wong A."/>
            <person name="Wong G.K."/>
            <person name="Wu C.I."/>
            <person name="Wu G."/>
            <person name="Yamamoto D."/>
            <person name="Yang H.P."/>
            <person name="Yang S.P."/>
            <person name="Yorke J.A."/>
            <person name="Yoshida K."/>
            <person name="Zdobnov E."/>
            <person name="Zhang P."/>
            <person name="Zhang Y."/>
            <person name="Zimin A.V."/>
            <person name="Baldwin J."/>
            <person name="Abdouelleil A."/>
            <person name="Abdulkadir J."/>
            <person name="Abebe A."/>
            <person name="Abera B."/>
            <person name="Abreu J."/>
            <person name="Acer S.C."/>
            <person name="Aftuck L."/>
            <person name="Alexander A."/>
            <person name="An P."/>
            <person name="Anderson E."/>
            <person name="Anderson S."/>
            <person name="Arachi H."/>
            <person name="Azer M."/>
            <person name="Bachantsang P."/>
            <person name="Barry A."/>
            <person name="Bayul T."/>
            <person name="Berlin A."/>
            <person name="Bessette D."/>
            <person name="Bloom T."/>
            <person name="Blye J."/>
            <person name="Boguslavskiy L."/>
            <person name="Bonnet C."/>
            <person name="Boukhgalter B."/>
            <person name="Bourzgui I."/>
            <person name="Brown A."/>
            <person name="Cahill P."/>
            <person name="Channer S."/>
            <person name="Cheshatsang Y."/>
            <person name="Chuda L."/>
            <person name="Citroen M."/>
            <person name="Collymore A."/>
            <person name="Cooke P."/>
            <person name="Costello M."/>
            <person name="D'Aco K."/>
            <person name="Daza R."/>
            <person name="De Haan G."/>
            <person name="DeGray S."/>
            <person name="DeMaso C."/>
            <person name="Dhargay N."/>
            <person name="Dooley K."/>
            <person name="Dooley E."/>
            <person name="Doricent M."/>
            <person name="Dorje P."/>
            <person name="Dorjee K."/>
            <person name="Dupes A."/>
            <person name="Elong R."/>
            <person name="Falk J."/>
            <person name="Farina A."/>
            <person name="Faro S."/>
            <person name="Ferguson D."/>
            <person name="Fisher S."/>
            <person name="Foley C.D."/>
            <person name="Franke A."/>
            <person name="Friedrich D."/>
            <person name="Gadbois L."/>
            <person name="Gearin G."/>
            <person name="Gearin C.R."/>
            <person name="Giannoukos G."/>
            <person name="Goode T."/>
            <person name="Graham J."/>
            <person name="Grandbois E."/>
            <person name="Grewal S."/>
            <person name="Gyaltsen K."/>
            <person name="Hafez N."/>
            <person name="Hagos B."/>
            <person name="Hall J."/>
            <person name="Henson C."/>
            <person name="Hollinger A."/>
            <person name="Honan T."/>
            <person name="Huard M.D."/>
            <person name="Hughes L."/>
            <person name="Hurhula B."/>
            <person name="Husby M.E."/>
            <person name="Kamat A."/>
            <person name="Kanga B."/>
            <person name="Kashin S."/>
            <person name="Khazanovich D."/>
            <person name="Kisner P."/>
            <person name="Lance K."/>
            <person name="Lara M."/>
            <person name="Lee W."/>
            <person name="Lennon N."/>
            <person name="Letendre F."/>
            <person name="LeVine R."/>
            <person name="Lipovsky A."/>
            <person name="Liu X."/>
            <person name="Liu J."/>
            <person name="Liu S."/>
            <person name="Lokyitsang T."/>
            <person name="Lokyitsang Y."/>
            <person name="Lubonja R."/>
            <person name="Lui A."/>
            <person name="MacDonald P."/>
            <person name="Magnisalis V."/>
            <person name="Maru K."/>
            <person name="Matthews C."/>
            <person name="McCusker W."/>
            <person name="McDonough S."/>
            <person name="Mehta T."/>
            <person name="Meldrim J."/>
            <person name="Meneus L."/>
            <person name="Mihai O."/>
            <person name="Mihalev A."/>
            <person name="Mihova T."/>
            <person name="Mittelman R."/>
            <person name="Mlenga V."/>
            <person name="Montmayeur A."/>
            <person name="Mulrain L."/>
            <person name="Navidi A."/>
            <person name="Naylor J."/>
            <person name="Negash T."/>
            <person name="Nguyen T."/>
            <person name="Nguyen N."/>
            <person name="Nicol R."/>
            <person name="Norbu C."/>
            <person name="Norbu N."/>
            <person name="Novod N."/>
            <person name="O'Neill B."/>
            <person name="Osman S."/>
            <person name="Markiewicz E."/>
            <person name="Oyono O.L."/>
            <person name="Patti C."/>
            <person name="Phunkhang P."/>
            <person name="Pierre F."/>
            <person name="Priest M."/>
            <person name="Raghuraman S."/>
            <person name="Rege F."/>
            <person name="Reyes R."/>
            <person name="Rise C."/>
            <person name="Rogov P."/>
            <person name="Ross K."/>
            <person name="Ryan E."/>
            <person name="Settipalli S."/>
            <person name="Shea T."/>
            <person name="Sherpa N."/>
            <person name="Shi L."/>
            <person name="Shih D."/>
            <person name="Sparrow T."/>
            <person name="Spaulding J."/>
            <person name="Stalker J."/>
            <person name="Stange-Thomann N."/>
            <person name="Stavropoulos S."/>
            <person name="Stone C."/>
            <person name="Strader C."/>
            <person name="Tesfaye S."/>
            <person name="Thomson T."/>
            <person name="Thoulutsang Y."/>
            <person name="Thoulutsang D."/>
            <person name="Topham K."/>
            <person name="Topping I."/>
            <person name="Tsamla T."/>
            <person name="Vassiliev H."/>
            <person name="Vo A."/>
            <person name="Wangchuk T."/>
            <person name="Wangdi T."/>
            <person name="Weiand M."/>
            <person name="Wilkinson J."/>
            <person name="Wilson A."/>
            <person name="Yadav S."/>
            <person name="Young G."/>
            <person name="Yu Q."/>
            <person name="Zembek L."/>
            <person name="Zhong D."/>
            <person name="Zimmer A."/>
            <person name="Zwirko Z."/>
            <person name="Jaffe D.B."/>
            <person name="Alvarez P."/>
            <person name="Brockman W."/>
            <person name="Butler J."/>
            <person name="Chin C."/>
            <person name="Gnerre S."/>
            <person name="Grabherr M."/>
            <person name="Kleber M."/>
            <person name="Mauceli E."/>
            <person name="MacCallum I."/>
        </authorList>
    </citation>
    <scope>NUCLEOTIDE SEQUENCE [LARGE SCALE GENOMIC DNA]</scope>
    <source>
        <strain evidence="2">Rob3c / Tucson 14021-0248.25</strain>
    </source>
</reference>
<accession>B4HTX2</accession>
<dbReference type="AlphaFoldDB" id="B4HTX2"/>
<keyword evidence="2" id="KW-1185">Reference proteome</keyword>
<sequence length="61" mass="6786">MYGSVGCSLRKWLRKSGKMKALGQKSKQLHSSIQSLELRDMWAENDDGGGGVATYRARKGR</sequence>
<dbReference type="HOGENOM" id="CLU_2925088_0_0_1"/>
<organism evidence="2">
    <name type="scientific">Drosophila sechellia</name>
    <name type="common">Fruit fly</name>
    <dbReference type="NCBI Taxonomy" id="7238"/>
    <lineage>
        <taxon>Eukaryota</taxon>
        <taxon>Metazoa</taxon>
        <taxon>Ecdysozoa</taxon>
        <taxon>Arthropoda</taxon>
        <taxon>Hexapoda</taxon>
        <taxon>Insecta</taxon>
        <taxon>Pterygota</taxon>
        <taxon>Neoptera</taxon>
        <taxon>Endopterygota</taxon>
        <taxon>Diptera</taxon>
        <taxon>Brachycera</taxon>
        <taxon>Muscomorpha</taxon>
        <taxon>Ephydroidea</taxon>
        <taxon>Drosophilidae</taxon>
        <taxon>Drosophila</taxon>
        <taxon>Sophophora</taxon>
    </lineage>
</organism>
<gene>
    <name evidence="1" type="primary">Dsec\GM14604</name>
    <name evidence="1" type="ORF">Dsec_GM14604</name>
</gene>
<dbReference type="EMBL" id="CH480817">
    <property type="protein sequence ID" value="EDW50393.1"/>
    <property type="molecule type" value="Genomic_DNA"/>
</dbReference>
<proteinExistence type="predicted"/>
<protein>
    <submittedName>
        <fullName evidence="1">GM14604</fullName>
    </submittedName>
</protein>
<dbReference type="SMR" id="B4HTX2"/>
<evidence type="ECO:0000313" key="2">
    <source>
        <dbReference type="Proteomes" id="UP000001292"/>
    </source>
</evidence>
<name>B4HTX2_DROSE</name>
<dbReference type="OMA" id="DMWAEND"/>
<dbReference type="Proteomes" id="UP000001292">
    <property type="component" value="Unassembled WGS sequence"/>
</dbReference>